<dbReference type="SUPFAM" id="SSF52777">
    <property type="entry name" value="CoA-dependent acyltransferases"/>
    <property type="match status" value="1"/>
</dbReference>
<sequence length="187" mass="20959">MMTIHKLSNFTTSLSNIINGCGIKDVHSLFDTLLVIQNLSEITATDDLSAIGLENEQTTMPLEYPIDQTKMPLEYPIVVELFTTDVDYKLTLKYDSNLISNDEASWILSHLRTAIIGIIEAPGILIKEFSIVSSDEAALVKSWSDVNHDLLNHDLLNHDLLNHDLLNHDLPVGNSHTADSYLFTLHF</sequence>
<keyword evidence="2" id="KW-1185">Reference proteome</keyword>
<gene>
    <name evidence="1" type="ORF">K7432_016239</name>
</gene>
<proteinExistence type="predicted"/>
<evidence type="ECO:0000313" key="2">
    <source>
        <dbReference type="Proteomes" id="UP001479436"/>
    </source>
</evidence>
<dbReference type="Proteomes" id="UP001479436">
    <property type="component" value="Unassembled WGS sequence"/>
</dbReference>
<organism evidence="1 2">
    <name type="scientific">Basidiobolus ranarum</name>
    <dbReference type="NCBI Taxonomy" id="34480"/>
    <lineage>
        <taxon>Eukaryota</taxon>
        <taxon>Fungi</taxon>
        <taxon>Fungi incertae sedis</taxon>
        <taxon>Zoopagomycota</taxon>
        <taxon>Entomophthoromycotina</taxon>
        <taxon>Basidiobolomycetes</taxon>
        <taxon>Basidiobolales</taxon>
        <taxon>Basidiobolaceae</taxon>
        <taxon>Basidiobolus</taxon>
    </lineage>
</organism>
<dbReference type="Gene3D" id="3.30.559.30">
    <property type="entry name" value="Nonribosomal peptide synthetase, condensation domain"/>
    <property type="match status" value="1"/>
</dbReference>
<name>A0ABR2VM00_9FUNG</name>
<evidence type="ECO:0000313" key="1">
    <source>
        <dbReference type="EMBL" id="KAK9679547.1"/>
    </source>
</evidence>
<reference evidence="1 2" key="1">
    <citation type="submission" date="2023-04" db="EMBL/GenBank/DDBJ databases">
        <title>Genome of Basidiobolus ranarum AG-B5.</title>
        <authorList>
            <person name="Stajich J.E."/>
            <person name="Carter-House D."/>
            <person name="Gryganskyi A."/>
        </authorList>
    </citation>
    <scope>NUCLEOTIDE SEQUENCE [LARGE SCALE GENOMIC DNA]</scope>
    <source>
        <strain evidence="1 2">AG-B5</strain>
    </source>
</reference>
<accession>A0ABR2VM00</accession>
<protein>
    <submittedName>
        <fullName evidence="1">Uncharacterized protein</fullName>
    </submittedName>
</protein>
<dbReference type="EMBL" id="JASJQH010009444">
    <property type="protein sequence ID" value="KAK9679547.1"/>
    <property type="molecule type" value="Genomic_DNA"/>
</dbReference>
<comment type="caution">
    <text evidence="1">The sequence shown here is derived from an EMBL/GenBank/DDBJ whole genome shotgun (WGS) entry which is preliminary data.</text>
</comment>